<reference evidence="1 2" key="1">
    <citation type="submission" date="2018-02" db="EMBL/GenBank/DDBJ databases">
        <title>The draft genome of Phyllobacterium sp. 1N-3.</title>
        <authorList>
            <person name="Liu L."/>
            <person name="Li L."/>
            <person name="Zhang X."/>
            <person name="Wang T."/>
            <person name="Liang L."/>
        </authorList>
    </citation>
    <scope>NUCLEOTIDE SEQUENCE [LARGE SCALE GENOMIC DNA]</scope>
    <source>
        <strain evidence="1 2">1N-3</strain>
    </source>
</reference>
<evidence type="ECO:0000313" key="1">
    <source>
        <dbReference type="EMBL" id="PRD41139.1"/>
    </source>
</evidence>
<evidence type="ECO:0000313" key="2">
    <source>
        <dbReference type="Proteomes" id="UP000239434"/>
    </source>
</evidence>
<keyword evidence="2" id="KW-1185">Reference proteome</keyword>
<proteinExistence type="predicted"/>
<dbReference type="RefSeq" id="WP_105744762.1">
    <property type="nucleotide sequence ID" value="NZ_PVBR01000024.1"/>
</dbReference>
<comment type="caution">
    <text evidence="1">The sequence shown here is derived from an EMBL/GenBank/DDBJ whole genome shotgun (WGS) entry which is preliminary data.</text>
</comment>
<dbReference type="AlphaFoldDB" id="A0A2S9IKT7"/>
<sequence length="79" mass="8576">MSGLFEQLLFDRIASIGEAASAMLSRATTEPFDAGAVAPGDAEEIAASNAVTQRFLMLEESGERRSRLFVRFKPINALQ</sequence>
<dbReference type="Proteomes" id="UP000239434">
    <property type="component" value="Unassembled WGS sequence"/>
</dbReference>
<accession>A0A2S9IKT7</accession>
<organism evidence="1 2">
    <name type="scientific">Phyllobacterium phragmitis</name>
    <dbReference type="NCBI Taxonomy" id="2670329"/>
    <lineage>
        <taxon>Bacteria</taxon>
        <taxon>Pseudomonadati</taxon>
        <taxon>Pseudomonadota</taxon>
        <taxon>Alphaproteobacteria</taxon>
        <taxon>Hyphomicrobiales</taxon>
        <taxon>Phyllobacteriaceae</taxon>
        <taxon>Phyllobacterium</taxon>
    </lineage>
</organism>
<gene>
    <name evidence="1" type="ORF">C5748_23140</name>
</gene>
<name>A0A2S9IKT7_9HYPH</name>
<protein>
    <submittedName>
        <fullName evidence="1">Uncharacterized protein</fullName>
    </submittedName>
</protein>
<dbReference type="EMBL" id="PVBR01000024">
    <property type="protein sequence ID" value="PRD41139.1"/>
    <property type="molecule type" value="Genomic_DNA"/>
</dbReference>